<feature type="transmembrane region" description="Helical" evidence="7">
    <location>
        <begin position="92"/>
        <end position="112"/>
    </location>
</feature>
<evidence type="ECO:0000313" key="9">
    <source>
        <dbReference type="EMBL" id="GAA0910571.1"/>
    </source>
</evidence>
<dbReference type="EMBL" id="BAAAHP010000364">
    <property type="protein sequence ID" value="GAA0910571.1"/>
    <property type="molecule type" value="Genomic_DNA"/>
</dbReference>
<dbReference type="InterPro" id="IPR037185">
    <property type="entry name" value="EmrE-like"/>
</dbReference>
<dbReference type="SUPFAM" id="SSF103481">
    <property type="entry name" value="Multidrug resistance efflux transporter EmrE"/>
    <property type="match status" value="2"/>
</dbReference>
<dbReference type="PANTHER" id="PTHR32322:SF2">
    <property type="entry name" value="EAMA DOMAIN-CONTAINING PROTEIN"/>
    <property type="match status" value="1"/>
</dbReference>
<evidence type="ECO:0000256" key="5">
    <source>
        <dbReference type="ARBA" id="ARBA00023136"/>
    </source>
</evidence>
<organism evidence="9 10">
    <name type="scientific">Pseudonocardia zijingensis</name>
    <dbReference type="NCBI Taxonomy" id="153376"/>
    <lineage>
        <taxon>Bacteria</taxon>
        <taxon>Bacillati</taxon>
        <taxon>Actinomycetota</taxon>
        <taxon>Actinomycetes</taxon>
        <taxon>Pseudonocardiales</taxon>
        <taxon>Pseudonocardiaceae</taxon>
        <taxon>Pseudonocardia</taxon>
    </lineage>
</organism>
<keyword evidence="10" id="KW-1185">Reference proteome</keyword>
<feature type="transmembrane region" description="Helical" evidence="7">
    <location>
        <begin position="33"/>
        <end position="53"/>
    </location>
</feature>
<evidence type="ECO:0000256" key="1">
    <source>
        <dbReference type="ARBA" id="ARBA00004141"/>
    </source>
</evidence>
<keyword evidence="3 7" id="KW-0812">Transmembrane</keyword>
<feature type="transmembrane region" description="Helical" evidence="7">
    <location>
        <begin position="182"/>
        <end position="202"/>
    </location>
</feature>
<feature type="transmembrane region" description="Helical" evidence="7">
    <location>
        <begin position="65"/>
        <end position="86"/>
    </location>
</feature>
<comment type="subcellular location">
    <subcellularLocation>
        <location evidence="1">Membrane</location>
        <topology evidence="1">Multi-pass membrane protein</topology>
    </subcellularLocation>
</comment>
<evidence type="ECO:0000256" key="7">
    <source>
        <dbReference type="SAM" id="Phobius"/>
    </source>
</evidence>
<evidence type="ECO:0000256" key="4">
    <source>
        <dbReference type="ARBA" id="ARBA00022989"/>
    </source>
</evidence>
<dbReference type="InterPro" id="IPR000620">
    <property type="entry name" value="EamA_dom"/>
</dbReference>
<feature type="compositionally biased region" description="Pro residues" evidence="6">
    <location>
        <begin position="287"/>
        <end position="297"/>
    </location>
</feature>
<dbReference type="RefSeq" id="WP_343947260.1">
    <property type="nucleotide sequence ID" value="NZ_BAAAHP010000364.1"/>
</dbReference>
<feature type="transmembrane region" description="Helical" evidence="7">
    <location>
        <begin position="208"/>
        <end position="230"/>
    </location>
</feature>
<keyword evidence="4 7" id="KW-1133">Transmembrane helix</keyword>
<evidence type="ECO:0000259" key="8">
    <source>
        <dbReference type="Pfam" id="PF00892"/>
    </source>
</evidence>
<name>A0ABN1NKE2_9PSEU</name>
<dbReference type="Pfam" id="PF00892">
    <property type="entry name" value="EamA"/>
    <property type="match status" value="2"/>
</dbReference>
<proteinExistence type="inferred from homology"/>
<comment type="similarity">
    <text evidence="2">Belongs to the EamA transporter family.</text>
</comment>
<sequence length="309" mass="30504">MDRLSKPLFVLLWSSGFLAGALGTRDVPGLSLATVRLVLAGGLLVVVAVATGARWPRGRREWRDLVVTGLLIQAVQYGAVSCALALGVSAGLAALVLCLSPVVVAAFGGPLLGERLGPIGWAGSAVAVAGALVAGADHLDGGGGTAGLALLGLGLAGFAAGTLHQKRVGAEMDLRTGSAVQVLVGAVVLLPLALLVDGGLVLPGGAAGIGALAWVTVVNSGVAVLLLFVLLRRGTAAGVSGLLYVVPAVTAVLAVPILGQPLEPQTLTGLAVTLAGVLLVQRASRPAGPPRRAPATPPTRGTAGAARRP</sequence>
<feature type="domain" description="EamA" evidence="8">
    <location>
        <begin position="9"/>
        <end position="133"/>
    </location>
</feature>
<feature type="compositionally biased region" description="Low complexity" evidence="6">
    <location>
        <begin position="298"/>
        <end position="309"/>
    </location>
</feature>
<evidence type="ECO:0000256" key="3">
    <source>
        <dbReference type="ARBA" id="ARBA00022692"/>
    </source>
</evidence>
<dbReference type="PANTHER" id="PTHR32322">
    <property type="entry name" value="INNER MEMBRANE TRANSPORTER"/>
    <property type="match status" value="1"/>
</dbReference>
<protein>
    <submittedName>
        <fullName evidence="9">DMT family transporter</fullName>
    </submittedName>
</protein>
<dbReference type="Proteomes" id="UP001499967">
    <property type="component" value="Unassembled WGS sequence"/>
</dbReference>
<comment type="caution">
    <text evidence="9">The sequence shown here is derived from an EMBL/GenBank/DDBJ whole genome shotgun (WGS) entry which is preliminary data.</text>
</comment>
<feature type="region of interest" description="Disordered" evidence="6">
    <location>
        <begin position="285"/>
        <end position="309"/>
    </location>
</feature>
<evidence type="ECO:0000256" key="2">
    <source>
        <dbReference type="ARBA" id="ARBA00007362"/>
    </source>
</evidence>
<feature type="transmembrane region" description="Helical" evidence="7">
    <location>
        <begin position="142"/>
        <end position="161"/>
    </location>
</feature>
<accession>A0ABN1NKE2</accession>
<reference evidence="9 10" key="1">
    <citation type="journal article" date="2019" name="Int. J. Syst. Evol. Microbiol.">
        <title>The Global Catalogue of Microorganisms (GCM) 10K type strain sequencing project: providing services to taxonomists for standard genome sequencing and annotation.</title>
        <authorList>
            <consortium name="The Broad Institute Genomics Platform"/>
            <consortium name="The Broad Institute Genome Sequencing Center for Infectious Disease"/>
            <person name="Wu L."/>
            <person name="Ma J."/>
        </authorList>
    </citation>
    <scope>NUCLEOTIDE SEQUENCE [LARGE SCALE GENOMIC DNA]</scope>
    <source>
        <strain evidence="9 10">JCM 11117</strain>
    </source>
</reference>
<feature type="transmembrane region" description="Helical" evidence="7">
    <location>
        <begin position="119"/>
        <end position="136"/>
    </location>
</feature>
<feature type="transmembrane region" description="Helical" evidence="7">
    <location>
        <begin position="242"/>
        <end position="259"/>
    </location>
</feature>
<evidence type="ECO:0000313" key="10">
    <source>
        <dbReference type="Proteomes" id="UP001499967"/>
    </source>
</evidence>
<dbReference type="InterPro" id="IPR050638">
    <property type="entry name" value="AA-Vitamin_Transporters"/>
</dbReference>
<keyword evidence="5 7" id="KW-0472">Membrane</keyword>
<evidence type="ECO:0000256" key="6">
    <source>
        <dbReference type="SAM" id="MobiDB-lite"/>
    </source>
</evidence>
<gene>
    <name evidence="9" type="ORF">GCM10009559_81270</name>
</gene>
<feature type="domain" description="EamA" evidence="8">
    <location>
        <begin position="148"/>
        <end position="280"/>
    </location>
</feature>